<accession>A0A382RY75</accession>
<dbReference type="AlphaFoldDB" id="A0A382RY75"/>
<reference evidence="1" key="1">
    <citation type="submission" date="2018-05" db="EMBL/GenBank/DDBJ databases">
        <authorList>
            <person name="Lanie J.A."/>
            <person name="Ng W.-L."/>
            <person name="Kazmierczak K.M."/>
            <person name="Andrzejewski T.M."/>
            <person name="Davidsen T.M."/>
            <person name="Wayne K.J."/>
            <person name="Tettelin H."/>
            <person name="Glass J.I."/>
            <person name="Rusch D."/>
            <person name="Podicherti R."/>
            <person name="Tsui H.-C.T."/>
            <person name="Winkler M.E."/>
        </authorList>
    </citation>
    <scope>NUCLEOTIDE SEQUENCE</scope>
</reference>
<name>A0A382RY75_9ZZZZ</name>
<evidence type="ECO:0000313" key="1">
    <source>
        <dbReference type="EMBL" id="SVD02420.1"/>
    </source>
</evidence>
<sequence>MNNAIITCPECEFSKKEIMPSNQCIVFYECE</sequence>
<dbReference type="EMBL" id="UINC01124936">
    <property type="protein sequence ID" value="SVD02420.1"/>
    <property type="molecule type" value="Genomic_DNA"/>
</dbReference>
<feature type="non-terminal residue" evidence="1">
    <location>
        <position position="31"/>
    </location>
</feature>
<proteinExistence type="predicted"/>
<organism evidence="1">
    <name type="scientific">marine metagenome</name>
    <dbReference type="NCBI Taxonomy" id="408172"/>
    <lineage>
        <taxon>unclassified sequences</taxon>
        <taxon>metagenomes</taxon>
        <taxon>ecological metagenomes</taxon>
    </lineage>
</organism>
<protein>
    <submittedName>
        <fullName evidence="1">Uncharacterized protein</fullName>
    </submittedName>
</protein>
<gene>
    <name evidence="1" type="ORF">METZ01_LOCUS355274</name>
</gene>